<organism evidence="2 3">
    <name type="scientific">Rangifer tarandus platyrhynchus</name>
    <name type="common">Svalbard reindeer</name>
    <dbReference type="NCBI Taxonomy" id="3082113"/>
    <lineage>
        <taxon>Eukaryota</taxon>
        <taxon>Metazoa</taxon>
        <taxon>Chordata</taxon>
        <taxon>Craniata</taxon>
        <taxon>Vertebrata</taxon>
        <taxon>Euteleostomi</taxon>
        <taxon>Mammalia</taxon>
        <taxon>Eutheria</taxon>
        <taxon>Laurasiatheria</taxon>
        <taxon>Artiodactyla</taxon>
        <taxon>Ruminantia</taxon>
        <taxon>Pecora</taxon>
        <taxon>Cervidae</taxon>
        <taxon>Odocoileinae</taxon>
        <taxon>Rangifer</taxon>
    </lineage>
</organism>
<protein>
    <submittedName>
        <fullName evidence="2">Uncharacterized protein</fullName>
    </submittedName>
</protein>
<keyword evidence="3" id="KW-1185">Reference proteome</keyword>
<evidence type="ECO:0000313" key="3">
    <source>
        <dbReference type="Proteomes" id="UP001176941"/>
    </source>
</evidence>
<dbReference type="EMBL" id="OX459969">
    <property type="protein sequence ID" value="CAI9172827.1"/>
    <property type="molecule type" value="Genomic_DNA"/>
</dbReference>
<sequence>MAAAPPTQPPSSPGLGRLPPRWLAGTQGPRRTHSRSQSPLAVTSVTDKRLPGQVGALRQEPRARPVLSVKYRKTGEDAVIGKRRLHIKNKEEKPVWLMILSCVRVPRRFRGKPQKAVSLRLE</sequence>
<feature type="region of interest" description="Disordered" evidence="1">
    <location>
        <begin position="1"/>
        <end position="61"/>
    </location>
</feature>
<proteinExistence type="predicted"/>
<dbReference type="Proteomes" id="UP001176941">
    <property type="component" value="Chromosome 33"/>
</dbReference>
<accession>A0ABN8ZJ90</accession>
<evidence type="ECO:0000256" key="1">
    <source>
        <dbReference type="SAM" id="MobiDB-lite"/>
    </source>
</evidence>
<feature type="compositionally biased region" description="Pro residues" evidence="1">
    <location>
        <begin position="1"/>
        <end position="12"/>
    </location>
</feature>
<gene>
    <name evidence="2" type="ORF">MRATA1EN1_LOCUS21789</name>
</gene>
<reference evidence="2" key="1">
    <citation type="submission" date="2023-04" db="EMBL/GenBank/DDBJ databases">
        <authorList>
            <consortium name="ELIXIR-Norway"/>
        </authorList>
    </citation>
    <scope>NUCLEOTIDE SEQUENCE [LARGE SCALE GENOMIC DNA]</scope>
</reference>
<feature type="compositionally biased region" description="Polar residues" evidence="1">
    <location>
        <begin position="35"/>
        <end position="45"/>
    </location>
</feature>
<name>A0ABN8ZJ90_RANTA</name>
<evidence type="ECO:0000313" key="2">
    <source>
        <dbReference type="EMBL" id="CAI9172827.1"/>
    </source>
</evidence>